<evidence type="ECO:0000256" key="1">
    <source>
        <dbReference type="ARBA" id="ARBA00022527"/>
    </source>
</evidence>
<dbReference type="KEGG" id="tta:Theth_1056"/>
<organism evidence="3 4">
    <name type="scientific">Pseudothermotoga thermarum DSM 5069</name>
    <dbReference type="NCBI Taxonomy" id="688269"/>
    <lineage>
        <taxon>Bacteria</taxon>
        <taxon>Thermotogati</taxon>
        <taxon>Thermotogota</taxon>
        <taxon>Thermotogae</taxon>
        <taxon>Thermotogales</taxon>
        <taxon>Thermotogaceae</taxon>
        <taxon>Pseudothermotoga</taxon>
    </lineage>
</organism>
<dbReference type="PANTHER" id="PTHR35526">
    <property type="entry name" value="ANTI-SIGMA-F FACTOR RSBW-RELATED"/>
    <property type="match status" value="1"/>
</dbReference>
<name>F7YYU6_9THEM</name>
<proteinExistence type="predicted"/>
<dbReference type="eggNOG" id="COG2172">
    <property type="taxonomic scope" value="Bacteria"/>
</dbReference>
<dbReference type="InterPro" id="IPR036890">
    <property type="entry name" value="HATPase_C_sf"/>
</dbReference>
<keyword evidence="3" id="KW-0808">Transferase</keyword>
<accession>F7YYU6</accession>
<dbReference type="Proteomes" id="UP000006804">
    <property type="component" value="Chromosome"/>
</dbReference>
<dbReference type="InterPro" id="IPR050267">
    <property type="entry name" value="Anti-sigma-factor_SerPK"/>
</dbReference>
<keyword evidence="4" id="KW-1185">Reference proteome</keyword>
<keyword evidence="1 3" id="KW-0723">Serine/threonine-protein kinase</keyword>
<protein>
    <submittedName>
        <fullName evidence="3">Putative anti-sigma regulatory factor, serine/threonine protein kinase</fullName>
    </submittedName>
</protein>
<dbReference type="InterPro" id="IPR003594">
    <property type="entry name" value="HATPase_dom"/>
</dbReference>
<dbReference type="CDD" id="cd16936">
    <property type="entry name" value="HATPase_RsbW-like"/>
    <property type="match status" value="1"/>
</dbReference>
<dbReference type="PATRIC" id="fig|688269.3.peg.1084"/>
<dbReference type="SUPFAM" id="SSF55874">
    <property type="entry name" value="ATPase domain of HSP90 chaperone/DNA topoisomerase II/histidine kinase"/>
    <property type="match status" value="1"/>
</dbReference>
<dbReference type="PANTHER" id="PTHR35526:SF3">
    <property type="entry name" value="ANTI-SIGMA-F FACTOR RSBW"/>
    <property type="match status" value="1"/>
</dbReference>
<dbReference type="OrthoDB" id="9792240at2"/>
<dbReference type="Pfam" id="PF13581">
    <property type="entry name" value="HATPase_c_2"/>
    <property type="match status" value="1"/>
</dbReference>
<reference evidence="3 4" key="1">
    <citation type="submission" date="2010-11" db="EMBL/GenBank/DDBJ databases">
        <title>The complete genome of Thermotoga thermarum DSM 5069.</title>
        <authorList>
            <consortium name="US DOE Joint Genome Institute (JGI-PGF)"/>
            <person name="Lucas S."/>
            <person name="Copeland A."/>
            <person name="Lapidus A."/>
            <person name="Bruce D."/>
            <person name="Goodwin L."/>
            <person name="Pitluck S."/>
            <person name="Kyrpides N."/>
            <person name="Mavromatis K."/>
            <person name="Ivanova N."/>
            <person name="Zeytun A."/>
            <person name="Brettin T."/>
            <person name="Detter J.C."/>
            <person name="Tapia R."/>
            <person name="Han C."/>
            <person name="Land M."/>
            <person name="Hauser L."/>
            <person name="Markowitz V."/>
            <person name="Cheng J.-F."/>
            <person name="Hugenholtz P."/>
            <person name="Woyke T."/>
            <person name="Wu D."/>
            <person name="Spring S."/>
            <person name="Schroeder M."/>
            <person name="Brambilla E."/>
            <person name="Klenk H.-P."/>
            <person name="Eisen J.A."/>
        </authorList>
    </citation>
    <scope>NUCLEOTIDE SEQUENCE [LARGE SCALE GENOMIC DNA]</scope>
    <source>
        <strain evidence="3 4">DSM 5069</strain>
    </source>
</reference>
<dbReference type="AlphaFoldDB" id="F7YYU6"/>
<dbReference type="STRING" id="688269.Theth_1056"/>
<dbReference type="Gene3D" id="3.30.565.10">
    <property type="entry name" value="Histidine kinase-like ATPase, C-terminal domain"/>
    <property type="match status" value="1"/>
</dbReference>
<dbReference type="HOGENOM" id="CLU_090336_24_1_0"/>
<sequence length="137" mass="15799">MKDIVAIVIWSKPEHIRLARAVLSAYLRLKEIKEQDILDLELGLNEALANVIKHTYKFDSSKQIKISFGWSEEKRELLIAIRDYGCAVNPTIFCHVSPPNPYKEGGFGLYIIKKIFDEVELVNLERGNLLKLRKVFL</sequence>
<evidence type="ECO:0000259" key="2">
    <source>
        <dbReference type="Pfam" id="PF13581"/>
    </source>
</evidence>
<dbReference type="GO" id="GO:0004674">
    <property type="term" value="F:protein serine/threonine kinase activity"/>
    <property type="evidence" value="ECO:0007669"/>
    <property type="project" value="UniProtKB-KW"/>
</dbReference>
<dbReference type="RefSeq" id="WP_013932356.1">
    <property type="nucleotide sequence ID" value="NC_015707.1"/>
</dbReference>
<evidence type="ECO:0000313" key="4">
    <source>
        <dbReference type="Proteomes" id="UP000006804"/>
    </source>
</evidence>
<gene>
    <name evidence="3" type="ORF">Theth_1056</name>
</gene>
<dbReference type="EMBL" id="CP002351">
    <property type="protein sequence ID" value="AEH51136.1"/>
    <property type="molecule type" value="Genomic_DNA"/>
</dbReference>
<evidence type="ECO:0000313" key="3">
    <source>
        <dbReference type="EMBL" id="AEH51136.1"/>
    </source>
</evidence>
<feature type="domain" description="Histidine kinase/HSP90-like ATPase" evidence="2">
    <location>
        <begin position="9"/>
        <end position="134"/>
    </location>
</feature>
<keyword evidence="3" id="KW-0418">Kinase</keyword>